<name>A0ABN8UIC6_9GAMM</name>
<sequence>MLKKTTLISLILIHTTGCVDNYNPENNVNTTTNSAAIGSGNKAFSLTSKVVGLRSITPTSLKIAQNSQATFQVLAKSKGVSLDSINDCKVRQLYFF</sequence>
<proteinExistence type="predicted"/>
<reference evidence="1 2" key="1">
    <citation type="submission" date="2022-07" db="EMBL/GenBank/DDBJ databases">
        <authorList>
            <person name="Criscuolo A."/>
        </authorList>
    </citation>
    <scope>NUCLEOTIDE SEQUENCE [LARGE SCALE GENOMIC DNA]</scope>
    <source>
        <strain evidence="2">CIP 111951</strain>
    </source>
</reference>
<dbReference type="Proteomes" id="UP001152485">
    <property type="component" value="Unassembled WGS sequence"/>
</dbReference>
<evidence type="ECO:0000313" key="1">
    <source>
        <dbReference type="EMBL" id="CAH9052803.1"/>
    </source>
</evidence>
<protein>
    <submittedName>
        <fullName evidence="1">Uncharacterized protein</fullName>
    </submittedName>
</protein>
<accession>A0ABN8UIC6</accession>
<dbReference type="EMBL" id="CAMAPD010000003">
    <property type="protein sequence ID" value="CAH9052803.1"/>
    <property type="molecule type" value="Genomic_DNA"/>
</dbReference>
<organism evidence="1 2">
    <name type="scientific">Pseudoalteromonas holothuriae</name>
    <dbReference type="NCBI Taxonomy" id="2963714"/>
    <lineage>
        <taxon>Bacteria</taxon>
        <taxon>Pseudomonadati</taxon>
        <taxon>Pseudomonadota</taxon>
        <taxon>Gammaproteobacteria</taxon>
        <taxon>Alteromonadales</taxon>
        <taxon>Pseudoalteromonadaceae</taxon>
        <taxon>Pseudoalteromonas</taxon>
    </lineage>
</organism>
<evidence type="ECO:0000313" key="2">
    <source>
        <dbReference type="Proteomes" id="UP001152485"/>
    </source>
</evidence>
<gene>
    <name evidence="1" type="ORF">PSECIP111951_00692</name>
</gene>
<comment type="caution">
    <text evidence="1">The sequence shown here is derived from an EMBL/GenBank/DDBJ whole genome shotgun (WGS) entry which is preliminary data.</text>
</comment>